<dbReference type="PANTHER" id="PTHR47165">
    <property type="entry name" value="OS03G0429900 PROTEIN"/>
    <property type="match status" value="1"/>
</dbReference>
<dbReference type="Gene3D" id="2.40.50.140">
    <property type="entry name" value="Nucleic acid-binding proteins"/>
    <property type="match status" value="2"/>
</dbReference>
<evidence type="ECO:0000259" key="3">
    <source>
        <dbReference type="Pfam" id="PF16900"/>
    </source>
</evidence>
<evidence type="ECO:0000313" key="4">
    <source>
        <dbReference type="Proteomes" id="UP001515500"/>
    </source>
</evidence>
<dbReference type="Pfam" id="PF02721">
    <property type="entry name" value="DUF223"/>
    <property type="match status" value="1"/>
</dbReference>
<reference evidence="5" key="1">
    <citation type="submission" date="2025-08" db="UniProtKB">
        <authorList>
            <consortium name="RefSeq"/>
        </authorList>
    </citation>
    <scope>IDENTIFICATION</scope>
</reference>
<dbReference type="Pfam" id="PF16900">
    <property type="entry name" value="REPA_OB_2"/>
    <property type="match status" value="1"/>
</dbReference>
<protein>
    <submittedName>
        <fullName evidence="5">Replication factor A protein 1-like</fullName>
    </submittedName>
</protein>
<dbReference type="GeneID" id="120277587"/>
<dbReference type="CDD" id="cd04480">
    <property type="entry name" value="RPA1_DBD_A_like"/>
    <property type="match status" value="1"/>
</dbReference>
<accession>A0AB40CKP5</accession>
<dbReference type="PANTHER" id="PTHR47165:SF4">
    <property type="entry name" value="OS03G0429900 PROTEIN"/>
    <property type="match status" value="1"/>
</dbReference>
<dbReference type="GO" id="GO:0003677">
    <property type="term" value="F:DNA binding"/>
    <property type="evidence" value="ECO:0007669"/>
    <property type="project" value="UniProtKB-KW"/>
</dbReference>
<proteinExistence type="predicted"/>
<evidence type="ECO:0000259" key="2">
    <source>
        <dbReference type="Pfam" id="PF02721"/>
    </source>
</evidence>
<dbReference type="AlphaFoldDB" id="A0AB40CKP5"/>
<dbReference type="InterPro" id="IPR003871">
    <property type="entry name" value="RFA1B/D_OB_1st"/>
</dbReference>
<name>A0AB40CKP5_DIOCR</name>
<evidence type="ECO:0000313" key="5">
    <source>
        <dbReference type="RefSeq" id="XP_039140380.1"/>
    </source>
</evidence>
<feature type="domain" description="Replication protein A 70 kDa DNA-binding subunit B/D first OB fold" evidence="2">
    <location>
        <begin position="39"/>
        <end position="121"/>
    </location>
</feature>
<feature type="domain" description="Replication protein A OB" evidence="3">
    <location>
        <begin position="151"/>
        <end position="232"/>
    </location>
</feature>
<dbReference type="InterPro" id="IPR012340">
    <property type="entry name" value="NA-bd_OB-fold"/>
</dbReference>
<dbReference type="RefSeq" id="XP_039140380.1">
    <property type="nucleotide sequence ID" value="XM_039284446.1"/>
</dbReference>
<evidence type="ECO:0000256" key="1">
    <source>
        <dbReference type="ARBA" id="ARBA00023125"/>
    </source>
</evidence>
<keyword evidence="1" id="KW-0238">DNA-binding</keyword>
<dbReference type="InterPro" id="IPR031657">
    <property type="entry name" value="REPA_OB_2"/>
</dbReference>
<dbReference type="Proteomes" id="UP001515500">
    <property type="component" value="Chromosome 15"/>
</dbReference>
<organism evidence="4 5">
    <name type="scientific">Dioscorea cayennensis subsp. rotundata</name>
    <name type="common">White Guinea yam</name>
    <name type="synonym">Dioscorea rotundata</name>
    <dbReference type="NCBI Taxonomy" id="55577"/>
    <lineage>
        <taxon>Eukaryota</taxon>
        <taxon>Viridiplantae</taxon>
        <taxon>Streptophyta</taxon>
        <taxon>Embryophyta</taxon>
        <taxon>Tracheophyta</taxon>
        <taxon>Spermatophyta</taxon>
        <taxon>Magnoliopsida</taxon>
        <taxon>Liliopsida</taxon>
        <taxon>Dioscoreales</taxon>
        <taxon>Dioscoreaceae</taxon>
        <taxon>Dioscorea</taxon>
    </lineage>
</organism>
<keyword evidence="4" id="KW-1185">Reference proteome</keyword>
<sequence length="260" mass="29786">MSLGLKSSSGGVSLEFKNGVLWRKPSEREAPVSMSQDRVTRIWDCYVPTSNKFLGIAFLATDSQGDAIHVQIRDFDCPKFQEKLIEGSVYKIAKFQVVRPNIRYLSTTREFAILFSSITQLALIPDDPTPYPRYHFEFLDREKMAPQANSDKYLIDAIGTLMSIGPIQNVQLTKYEKIVEKRDVILKEASGDELKITVWESTFPQLNANKLLQIRPNPVLLFVGTIIKTFQGIIYLASTRLQRSISIWIFLRRKQYNNSE</sequence>
<gene>
    <name evidence="5" type="primary">LOC120277587</name>
</gene>
<dbReference type="SUPFAM" id="SSF50249">
    <property type="entry name" value="Nucleic acid-binding proteins"/>
    <property type="match status" value="2"/>
</dbReference>